<dbReference type="Proteomes" id="UP001364472">
    <property type="component" value="Unassembled WGS sequence"/>
</dbReference>
<dbReference type="PIRSF" id="PIRSF026649">
    <property type="entry name" value="MsbB"/>
    <property type="match status" value="1"/>
</dbReference>
<keyword evidence="5" id="KW-0472">Membrane</keyword>
<comment type="caution">
    <text evidence="7">The sequence shown here is derived from an EMBL/GenBank/DDBJ whole genome shotgun (WGS) entry which is preliminary data.</text>
</comment>
<evidence type="ECO:0000256" key="3">
    <source>
        <dbReference type="ARBA" id="ARBA00022519"/>
    </source>
</evidence>
<evidence type="ECO:0000256" key="1">
    <source>
        <dbReference type="ARBA" id="ARBA00004533"/>
    </source>
</evidence>
<proteinExistence type="predicted"/>
<protein>
    <submittedName>
        <fullName evidence="7">Lipid A biosynthesis acyltransferase</fullName>
    </submittedName>
</protein>
<reference evidence="7 8" key="1">
    <citation type="journal article" date="2016" name="Antonie Van Leeuwenhoek">
        <title>Denitratimonas tolerans gen. nov., sp. nov., a denitrifying bacterium isolated from a bioreactor for tannery wastewater treatment.</title>
        <authorList>
            <person name="Han S.I."/>
            <person name="Kim J.O."/>
            <person name="Lee Y.R."/>
            <person name="Ekpeghere K.I."/>
            <person name="Koh S.C."/>
            <person name="Whang K.S."/>
        </authorList>
    </citation>
    <scope>NUCLEOTIDE SEQUENCE [LARGE SCALE GENOMIC DNA]</scope>
    <source>
        <strain evidence="7 8">KACC 17565</strain>
    </source>
</reference>
<evidence type="ECO:0000313" key="7">
    <source>
        <dbReference type="EMBL" id="MEJ1249358.1"/>
    </source>
</evidence>
<sequence>MPAHLLHAALWLIGCLPYRALHVLGGVLGVLVRGLRPREARVAWRSIALCFPAQDEAARWALWRANMAETGRTLLETARFWTRPAARNLMLVRQVEGRELFDAARAAGRGVIIAAPHLGNWELLNQWLAAQSELAILYRPPRQPWADALIRRLRAQPGVTQVRAEASGVRTLFKHLKDGGMVGILPDQQPKRGDGEFASFFGIPALTMSLLPRLAHKTGATVLMAFAERLPGAQGFRIRLLAAPEAIGDADTVRGTTALNAAVEACVALAPTQYQWSYKRFTIRPEGTDPIRYD</sequence>
<name>A0AAW9R576_9GAMM</name>
<keyword evidence="4" id="KW-0808">Transferase</keyword>
<dbReference type="InterPro" id="IPR004960">
    <property type="entry name" value="LipA_acyltrans"/>
</dbReference>
<dbReference type="CDD" id="cd07984">
    <property type="entry name" value="LPLAT_LABLAT-like"/>
    <property type="match status" value="1"/>
</dbReference>
<evidence type="ECO:0000256" key="2">
    <source>
        <dbReference type="ARBA" id="ARBA00022475"/>
    </source>
</evidence>
<dbReference type="GO" id="GO:0016746">
    <property type="term" value="F:acyltransferase activity"/>
    <property type="evidence" value="ECO:0007669"/>
    <property type="project" value="UniProtKB-KW"/>
</dbReference>
<dbReference type="AlphaFoldDB" id="A0AAW9R576"/>
<dbReference type="GO" id="GO:0005886">
    <property type="term" value="C:plasma membrane"/>
    <property type="evidence" value="ECO:0007669"/>
    <property type="project" value="UniProtKB-SubCell"/>
</dbReference>
<accession>A0AAW9R576</accession>
<evidence type="ECO:0000313" key="8">
    <source>
        <dbReference type="Proteomes" id="UP001364472"/>
    </source>
</evidence>
<dbReference type="RefSeq" id="WP_337335073.1">
    <property type="nucleotide sequence ID" value="NZ_JBBDHC010000007.1"/>
</dbReference>
<keyword evidence="6 7" id="KW-0012">Acyltransferase</keyword>
<keyword evidence="8" id="KW-1185">Reference proteome</keyword>
<dbReference type="Pfam" id="PF03279">
    <property type="entry name" value="Lip_A_acyltrans"/>
    <property type="match status" value="1"/>
</dbReference>
<evidence type="ECO:0000256" key="5">
    <source>
        <dbReference type="ARBA" id="ARBA00023136"/>
    </source>
</evidence>
<dbReference type="PANTHER" id="PTHR30606">
    <property type="entry name" value="LIPID A BIOSYNTHESIS LAUROYL ACYLTRANSFERASE"/>
    <property type="match status" value="1"/>
</dbReference>
<evidence type="ECO:0000256" key="6">
    <source>
        <dbReference type="ARBA" id="ARBA00023315"/>
    </source>
</evidence>
<dbReference type="EMBL" id="JBBDHC010000007">
    <property type="protein sequence ID" value="MEJ1249358.1"/>
    <property type="molecule type" value="Genomic_DNA"/>
</dbReference>
<dbReference type="GO" id="GO:0009247">
    <property type="term" value="P:glycolipid biosynthetic process"/>
    <property type="evidence" value="ECO:0007669"/>
    <property type="project" value="UniProtKB-ARBA"/>
</dbReference>
<comment type="subcellular location">
    <subcellularLocation>
        <location evidence="1">Cell inner membrane</location>
    </subcellularLocation>
</comment>
<dbReference type="PANTHER" id="PTHR30606:SF10">
    <property type="entry name" value="PHOSPHATIDYLINOSITOL MANNOSIDE ACYLTRANSFERASE"/>
    <property type="match status" value="1"/>
</dbReference>
<organism evidence="7 8">
    <name type="scientific">Denitratimonas tolerans</name>
    <dbReference type="NCBI Taxonomy" id="1338420"/>
    <lineage>
        <taxon>Bacteria</taxon>
        <taxon>Pseudomonadati</taxon>
        <taxon>Pseudomonadota</taxon>
        <taxon>Gammaproteobacteria</taxon>
        <taxon>Lysobacterales</taxon>
        <taxon>Lysobacteraceae</taxon>
        <taxon>Denitratimonas</taxon>
    </lineage>
</organism>
<gene>
    <name evidence="7" type="ORF">WB794_06690</name>
</gene>
<keyword evidence="3" id="KW-0997">Cell inner membrane</keyword>
<keyword evidence="2" id="KW-1003">Cell membrane</keyword>
<evidence type="ECO:0000256" key="4">
    <source>
        <dbReference type="ARBA" id="ARBA00022679"/>
    </source>
</evidence>